<keyword evidence="9" id="KW-1185">Reference proteome</keyword>
<organism evidence="8 9">
    <name type="scientific">Ancylostoma duodenale</name>
    <dbReference type="NCBI Taxonomy" id="51022"/>
    <lineage>
        <taxon>Eukaryota</taxon>
        <taxon>Metazoa</taxon>
        <taxon>Ecdysozoa</taxon>
        <taxon>Nematoda</taxon>
        <taxon>Chromadorea</taxon>
        <taxon>Rhabditida</taxon>
        <taxon>Rhabditina</taxon>
        <taxon>Rhabditomorpha</taxon>
        <taxon>Strongyloidea</taxon>
        <taxon>Ancylostomatidae</taxon>
        <taxon>Ancylostomatinae</taxon>
        <taxon>Ancylostoma</taxon>
    </lineage>
</organism>
<evidence type="ECO:0000256" key="2">
    <source>
        <dbReference type="ARBA" id="ARBA00022692"/>
    </source>
</evidence>
<keyword evidence="2" id="KW-0812">Transmembrane</keyword>
<dbReference type="OrthoDB" id="425344at2759"/>
<evidence type="ECO:0000259" key="7">
    <source>
        <dbReference type="Pfam" id="PF01094"/>
    </source>
</evidence>
<keyword evidence="4" id="KW-0472">Membrane</keyword>
<dbReference type="InterPro" id="IPR050726">
    <property type="entry name" value="mGluR"/>
</dbReference>
<dbReference type="Pfam" id="PF01094">
    <property type="entry name" value="ANF_receptor"/>
    <property type="match status" value="1"/>
</dbReference>
<keyword evidence="3" id="KW-1133">Transmembrane helix</keyword>
<reference evidence="8 9" key="1">
    <citation type="submission" date="2013-12" db="EMBL/GenBank/DDBJ databases">
        <title>Draft genome of the parsitic nematode Ancylostoma duodenale.</title>
        <authorList>
            <person name="Mitreva M."/>
        </authorList>
    </citation>
    <scope>NUCLEOTIDE SEQUENCE [LARGE SCALE GENOMIC DNA]</scope>
    <source>
        <strain evidence="8 9">Zhejiang</strain>
    </source>
</reference>
<evidence type="ECO:0000313" key="8">
    <source>
        <dbReference type="EMBL" id="KIH54438.1"/>
    </source>
</evidence>
<gene>
    <name evidence="8" type="ORF">ANCDUO_15415</name>
</gene>
<dbReference type="SUPFAM" id="SSF53822">
    <property type="entry name" value="Periplasmic binding protein-like I"/>
    <property type="match status" value="1"/>
</dbReference>
<dbReference type="EMBL" id="KN739094">
    <property type="protein sequence ID" value="KIH54438.1"/>
    <property type="molecule type" value="Genomic_DNA"/>
</dbReference>
<evidence type="ECO:0000256" key="4">
    <source>
        <dbReference type="ARBA" id="ARBA00023136"/>
    </source>
</evidence>
<dbReference type="GO" id="GO:0004930">
    <property type="term" value="F:G protein-coupled receptor activity"/>
    <property type="evidence" value="ECO:0007669"/>
    <property type="project" value="InterPro"/>
</dbReference>
<dbReference type="PRINTS" id="PR00248">
    <property type="entry name" value="GPCRMGR"/>
</dbReference>
<evidence type="ECO:0000256" key="1">
    <source>
        <dbReference type="ARBA" id="ARBA00004141"/>
    </source>
</evidence>
<dbReference type="InterPro" id="IPR000337">
    <property type="entry name" value="GPCR_3"/>
</dbReference>
<dbReference type="GO" id="GO:0016020">
    <property type="term" value="C:membrane"/>
    <property type="evidence" value="ECO:0007669"/>
    <property type="project" value="UniProtKB-SubCell"/>
</dbReference>
<dbReference type="Proteomes" id="UP000054047">
    <property type="component" value="Unassembled WGS sequence"/>
</dbReference>
<evidence type="ECO:0000313" key="9">
    <source>
        <dbReference type="Proteomes" id="UP000054047"/>
    </source>
</evidence>
<dbReference type="Gene3D" id="3.40.50.2300">
    <property type="match status" value="2"/>
</dbReference>
<evidence type="ECO:0000256" key="6">
    <source>
        <dbReference type="ARBA" id="ARBA00023180"/>
    </source>
</evidence>
<evidence type="ECO:0000256" key="3">
    <source>
        <dbReference type="ARBA" id="ARBA00022989"/>
    </source>
</evidence>
<evidence type="ECO:0000256" key="5">
    <source>
        <dbReference type="ARBA" id="ARBA00023170"/>
    </source>
</evidence>
<dbReference type="InterPro" id="IPR028082">
    <property type="entry name" value="Peripla_BP_I"/>
</dbReference>
<dbReference type="AlphaFoldDB" id="A0A0C2CDP2"/>
<accession>A0A0C2CDP2</accession>
<protein>
    <submittedName>
        <fullName evidence="8">Ligand-binding protein, receptor family</fullName>
    </submittedName>
</protein>
<comment type="subcellular location">
    <subcellularLocation>
        <location evidence="1">Membrane</location>
        <topology evidence="1">Multi-pass membrane protein</topology>
    </subcellularLocation>
</comment>
<sequence length="272" mass="30896">MEQTIAFLREGVAQCSCCQTPGCNKKSVPVVAIVGPGKSSATIAVQNLLQVFRIPQIGYSATTPDLSDKEQFGYFMRVVPSDVWQAQAINRLLHHYNWTYIAVLYSAGNYGEKGFEALERLLNQKKSLVCVAYSEKIKSLASEAEYKNRFQWIGSDGWADRNDVVEGLEDEAEGSFSIRIHAPKVPGFRAYYSQLNPENNTVNPWFREFWQQKFGCQFAVSKEDKNNENIRICTGTEDLDKEYKEDPKLSQVINSIRVVAFGLKAMYQDRCR</sequence>
<feature type="domain" description="Receptor ligand binding region" evidence="7">
    <location>
        <begin position="25"/>
        <end position="139"/>
    </location>
</feature>
<name>A0A0C2CDP2_9BILA</name>
<proteinExistence type="predicted"/>
<dbReference type="InterPro" id="IPR001828">
    <property type="entry name" value="ANF_lig-bd_rcpt"/>
</dbReference>
<keyword evidence="6" id="KW-0325">Glycoprotein</keyword>
<keyword evidence="5 8" id="KW-0675">Receptor</keyword>
<dbReference type="PANTHER" id="PTHR24060">
    <property type="entry name" value="METABOTROPIC GLUTAMATE RECEPTOR"/>
    <property type="match status" value="1"/>
</dbReference>